<dbReference type="Proteomes" id="UP000824267">
    <property type="component" value="Unassembled WGS sequence"/>
</dbReference>
<dbReference type="AlphaFoldDB" id="A0A9D1RHF0"/>
<dbReference type="Pfam" id="PF00498">
    <property type="entry name" value="FHA"/>
    <property type="match status" value="1"/>
</dbReference>
<comment type="caution">
    <text evidence="3">The sequence shown here is derived from an EMBL/GenBank/DDBJ whole genome shotgun (WGS) entry which is preliminary data.</text>
</comment>
<dbReference type="Gene3D" id="2.60.200.20">
    <property type="match status" value="1"/>
</dbReference>
<organism evidence="3 4">
    <name type="scientific">Candidatus Onthomorpha intestinigallinarum</name>
    <dbReference type="NCBI Taxonomy" id="2840880"/>
    <lineage>
        <taxon>Bacteria</taxon>
        <taxon>Pseudomonadati</taxon>
        <taxon>Bacteroidota</taxon>
        <taxon>Bacteroidia</taxon>
        <taxon>Bacteroidales</taxon>
        <taxon>Candidatus Onthomorpha</taxon>
    </lineage>
</organism>
<feature type="transmembrane region" description="Helical" evidence="1">
    <location>
        <begin position="142"/>
        <end position="161"/>
    </location>
</feature>
<evidence type="ECO:0000259" key="2">
    <source>
        <dbReference type="PROSITE" id="PS50006"/>
    </source>
</evidence>
<evidence type="ECO:0000313" key="4">
    <source>
        <dbReference type="Proteomes" id="UP000824267"/>
    </source>
</evidence>
<keyword evidence="1" id="KW-1133">Transmembrane helix</keyword>
<keyword evidence="1" id="KW-0472">Membrane</keyword>
<dbReference type="PROSITE" id="PS50006">
    <property type="entry name" value="FHA_DOMAIN"/>
    <property type="match status" value="1"/>
</dbReference>
<protein>
    <submittedName>
        <fullName evidence="3">FHA domain-containing protein</fullName>
    </submittedName>
</protein>
<reference evidence="3" key="1">
    <citation type="journal article" date="2021" name="PeerJ">
        <title>Extensive microbial diversity within the chicken gut microbiome revealed by metagenomics and culture.</title>
        <authorList>
            <person name="Gilroy R."/>
            <person name="Ravi A."/>
            <person name="Getino M."/>
            <person name="Pursley I."/>
            <person name="Horton D.L."/>
            <person name="Alikhan N.F."/>
            <person name="Baker D."/>
            <person name="Gharbi K."/>
            <person name="Hall N."/>
            <person name="Watson M."/>
            <person name="Adriaenssens E.M."/>
            <person name="Foster-Nyarko E."/>
            <person name="Jarju S."/>
            <person name="Secka A."/>
            <person name="Antonio M."/>
            <person name="Oren A."/>
            <person name="Chaudhuri R.R."/>
            <person name="La Ragione R."/>
            <person name="Hildebrand F."/>
            <person name="Pallen M.J."/>
        </authorList>
    </citation>
    <scope>NUCLEOTIDE SEQUENCE</scope>
    <source>
        <strain evidence="3">Gambia16-930</strain>
    </source>
</reference>
<keyword evidence="1" id="KW-0812">Transmembrane</keyword>
<dbReference type="EMBL" id="DXGG01000092">
    <property type="protein sequence ID" value="HIW87173.1"/>
    <property type="molecule type" value="Genomic_DNA"/>
</dbReference>
<accession>A0A9D1RHF0</accession>
<evidence type="ECO:0000256" key="1">
    <source>
        <dbReference type="SAM" id="Phobius"/>
    </source>
</evidence>
<name>A0A9D1RHF0_9BACT</name>
<proteinExistence type="predicted"/>
<reference evidence="3" key="2">
    <citation type="submission" date="2021-04" db="EMBL/GenBank/DDBJ databases">
        <authorList>
            <person name="Gilroy R."/>
        </authorList>
    </citation>
    <scope>NUCLEOTIDE SEQUENCE</scope>
    <source>
        <strain evidence="3">Gambia16-930</strain>
    </source>
</reference>
<dbReference type="InterPro" id="IPR008984">
    <property type="entry name" value="SMAD_FHA_dom_sf"/>
</dbReference>
<dbReference type="CDD" id="cd00060">
    <property type="entry name" value="FHA"/>
    <property type="match status" value="1"/>
</dbReference>
<feature type="transmembrane region" description="Helical" evidence="1">
    <location>
        <begin position="112"/>
        <end position="130"/>
    </location>
</feature>
<evidence type="ECO:0000313" key="3">
    <source>
        <dbReference type="EMBL" id="HIW87173.1"/>
    </source>
</evidence>
<sequence>MIIGREGEQKMPINDRTVSRQHLEVTPLQDGRYKIRNIGKNGTFVNGVMIDECIVSADTELRLGSTFKASLHQLMTGKPAPARTDISHLKGIYERYSKDKAELRKAQMRVTYYRYLATGLMVLCGALGYITREYDNFKSIRTIAILLFVPIGIVLIIYTTLYQKRLVKEQPDKENSLVNKFKTDYVCPKCKKFLGDQPYEGIVQQGRCPYCYTLWKKE</sequence>
<gene>
    <name evidence="3" type="ORF">IAC47_02740</name>
</gene>
<dbReference type="SUPFAM" id="SSF49879">
    <property type="entry name" value="SMAD/FHA domain"/>
    <property type="match status" value="1"/>
</dbReference>
<dbReference type="SMART" id="SM00240">
    <property type="entry name" value="FHA"/>
    <property type="match status" value="1"/>
</dbReference>
<dbReference type="InterPro" id="IPR000253">
    <property type="entry name" value="FHA_dom"/>
</dbReference>
<feature type="domain" description="FHA" evidence="2">
    <location>
        <begin position="1"/>
        <end position="50"/>
    </location>
</feature>